<sequence length="235" mass="26896">MMKYFKQVIYCVSVFCTMFFLMLPIQGQAKFKAPDKSENGIEYYIQESSGKRRSVGAKLKNSAKIIRVPESVMIGSKSYTVTEISGNCYPDTLDASPATDAYKCRKNTKTVRVIVPKTVRQVEQGTFTNFTNLKEIVVDRRNARFQSKKGSLLSKDGRILYAVPSIKGTYRVPKGVQVIYNRAFAYSKVKKVILPKSCKTIQERAFYRCRNLKEVHNLRYIEKLGKDIFYGSQIK</sequence>
<protein>
    <submittedName>
        <fullName evidence="1">Leucine-rich repeat domain-containing protein</fullName>
    </submittedName>
</protein>
<name>A0AC61R097_9FIRM</name>
<evidence type="ECO:0000313" key="2">
    <source>
        <dbReference type="Proteomes" id="UP000307720"/>
    </source>
</evidence>
<gene>
    <name evidence="1" type="ORF">E5357_04885</name>
</gene>
<comment type="caution">
    <text evidence="1">The sequence shown here is derived from an EMBL/GenBank/DDBJ whole genome shotgun (WGS) entry which is preliminary data.</text>
</comment>
<accession>A0AC61R097</accession>
<proteinExistence type="predicted"/>
<evidence type="ECO:0000313" key="1">
    <source>
        <dbReference type="EMBL" id="TGX99617.1"/>
    </source>
</evidence>
<organism evidence="1 2">
    <name type="scientific">Hominisplanchenecus murintestinalis</name>
    <dbReference type="NCBI Taxonomy" id="2941517"/>
    <lineage>
        <taxon>Bacteria</taxon>
        <taxon>Bacillati</taxon>
        <taxon>Bacillota</taxon>
        <taxon>Clostridia</taxon>
        <taxon>Lachnospirales</taxon>
        <taxon>Lachnospiraceae</taxon>
        <taxon>Hominisplanchenecus</taxon>
    </lineage>
</organism>
<dbReference type="EMBL" id="SRZB01000006">
    <property type="protein sequence ID" value="TGX99617.1"/>
    <property type="molecule type" value="Genomic_DNA"/>
</dbReference>
<reference evidence="1" key="1">
    <citation type="submission" date="2019-04" db="EMBL/GenBank/DDBJ databases">
        <title>Microbes associate with the intestines of laboratory mice.</title>
        <authorList>
            <person name="Navarre W."/>
            <person name="Wong E."/>
            <person name="Huang K."/>
            <person name="Tropini C."/>
            <person name="Ng K."/>
            <person name="Yu B."/>
        </authorList>
    </citation>
    <scope>NUCLEOTIDE SEQUENCE</scope>
    <source>
        <strain evidence="1">NM72_1-8</strain>
    </source>
</reference>
<keyword evidence="2" id="KW-1185">Reference proteome</keyword>
<dbReference type="Proteomes" id="UP000307720">
    <property type="component" value="Unassembled WGS sequence"/>
</dbReference>